<evidence type="ECO:0000256" key="1">
    <source>
        <dbReference type="SAM" id="MobiDB-lite"/>
    </source>
</evidence>
<comment type="caution">
    <text evidence="4">The sequence shown here is derived from an EMBL/GenBank/DDBJ whole genome shotgun (WGS) entry which is preliminary data.</text>
</comment>
<keyword evidence="2" id="KW-0732">Signal</keyword>
<dbReference type="EMBL" id="JBHLUH010000023">
    <property type="protein sequence ID" value="MFC0529017.1"/>
    <property type="molecule type" value="Genomic_DNA"/>
</dbReference>
<feature type="chain" id="PRO_5046712328" evidence="2">
    <location>
        <begin position="31"/>
        <end position="360"/>
    </location>
</feature>
<organism evidence="4 5">
    <name type="scientific">Phytohabitans kaempferiae</name>
    <dbReference type="NCBI Taxonomy" id="1620943"/>
    <lineage>
        <taxon>Bacteria</taxon>
        <taxon>Bacillati</taxon>
        <taxon>Actinomycetota</taxon>
        <taxon>Actinomycetes</taxon>
        <taxon>Micromonosporales</taxon>
        <taxon>Micromonosporaceae</taxon>
    </lineage>
</organism>
<evidence type="ECO:0000313" key="5">
    <source>
        <dbReference type="Proteomes" id="UP001589867"/>
    </source>
</evidence>
<feature type="signal peptide" evidence="2">
    <location>
        <begin position="1"/>
        <end position="30"/>
    </location>
</feature>
<evidence type="ECO:0000313" key="4">
    <source>
        <dbReference type="EMBL" id="MFC0529017.1"/>
    </source>
</evidence>
<keyword evidence="4" id="KW-0413">Isomerase</keyword>
<name>A0ABV6M2W3_9ACTN</name>
<evidence type="ECO:0000259" key="3">
    <source>
        <dbReference type="Pfam" id="PF01261"/>
    </source>
</evidence>
<dbReference type="GO" id="GO:0016853">
    <property type="term" value="F:isomerase activity"/>
    <property type="evidence" value="ECO:0007669"/>
    <property type="project" value="UniProtKB-KW"/>
</dbReference>
<evidence type="ECO:0000256" key="2">
    <source>
        <dbReference type="SAM" id="SignalP"/>
    </source>
</evidence>
<dbReference type="InterPro" id="IPR050312">
    <property type="entry name" value="IolE/XylAMocC-like"/>
</dbReference>
<protein>
    <submittedName>
        <fullName evidence="4">Sugar phosphate isomerase/epimerase family protein</fullName>
    </submittedName>
</protein>
<feature type="compositionally biased region" description="Low complexity" evidence="1">
    <location>
        <begin position="29"/>
        <end position="43"/>
    </location>
</feature>
<dbReference type="Gene3D" id="3.20.20.150">
    <property type="entry name" value="Divalent-metal-dependent TIM barrel enzymes"/>
    <property type="match status" value="1"/>
</dbReference>
<feature type="domain" description="Xylose isomerase-like TIM barrel" evidence="3">
    <location>
        <begin position="81"/>
        <end position="308"/>
    </location>
</feature>
<reference evidence="4 5" key="1">
    <citation type="submission" date="2024-09" db="EMBL/GenBank/DDBJ databases">
        <authorList>
            <person name="Sun Q."/>
            <person name="Mori K."/>
        </authorList>
    </citation>
    <scope>NUCLEOTIDE SEQUENCE [LARGE SCALE GENOMIC DNA]</scope>
    <source>
        <strain evidence="4 5">TBRC 3947</strain>
    </source>
</reference>
<accession>A0ABV6M2W3</accession>
<dbReference type="SUPFAM" id="SSF51658">
    <property type="entry name" value="Xylose isomerase-like"/>
    <property type="match status" value="1"/>
</dbReference>
<dbReference type="InterPro" id="IPR036237">
    <property type="entry name" value="Xyl_isomerase-like_sf"/>
</dbReference>
<dbReference type="Proteomes" id="UP001589867">
    <property type="component" value="Unassembled WGS sequence"/>
</dbReference>
<feature type="region of interest" description="Disordered" evidence="1">
    <location>
        <begin position="29"/>
        <end position="48"/>
    </location>
</feature>
<keyword evidence="5" id="KW-1185">Reference proteome</keyword>
<proteinExistence type="predicted"/>
<sequence length="360" mass="38928">MRRRNFLYGASSSGLLALAPLAAIASPASAAPKGAPASRPGGPTRRPPQITWTIFSRHLQWLTTQAYAHQYPYETGVLVGEAAAEMGYAAVDLTVRPGGHVEPAAVRRNLAPMLRGVRSTGVRCAHITTGFTSRSSEYADEVLTTAADQGIRYYRWGSFSYRWDADAYGDTVLAQLEDLRKEVRSLAVLSRRLGMTGIYHTFSGGRVGSSVWDLLHLLDTIDPDALAINFDIGHLVAEGAVGSWQTNLRTAFPRVRGVGLKDSTVTRAANGAVRAGWVPAGQGFVPWVDFFRVLHDGGFSGPCEAQIEYVHQGVNLNTTFWADTPSFTLSRAQMLGTIATELSVYQAAASEAGWTATEQH</sequence>
<dbReference type="InterPro" id="IPR013022">
    <property type="entry name" value="Xyl_isomerase-like_TIM-brl"/>
</dbReference>
<dbReference type="RefSeq" id="WP_377251353.1">
    <property type="nucleotide sequence ID" value="NZ_JBHLUH010000023.1"/>
</dbReference>
<dbReference type="PANTHER" id="PTHR12110">
    <property type="entry name" value="HYDROXYPYRUVATE ISOMERASE"/>
    <property type="match status" value="1"/>
</dbReference>
<gene>
    <name evidence="4" type="ORF">ACFFIA_15255</name>
</gene>
<dbReference type="Pfam" id="PF01261">
    <property type="entry name" value="AP_endonuc_2"/>
    <property type="match status" value="1"/>
</dbReference>